<dbReference type="InterPro" id="IPR001900">
    <property type="entry name" value="RNase_II/R"/>
</dbReference>
<dbReference type="GO" id="GO:0003723">
    <property type="term" value="F:RNA binding"/>
    <property type="evidence" value="ECO:0007669"/>
    <property type="project" value="InterPro"/>
</dbReference>
<dbReference type="STRING" id="1818881.A3196_12205"/>
<dbReference type="InterPro" id="IPR036388">
    <property type="entry name" value="WH-like_DNA-bd_sf"/>
</dbReference>
<reference evidence="2 3" key="1">
    <citation type="submission" date="2016-03" db="EMBL/GenBank/DDBJ databases">
        <title>Chemosynthetic sulphur-oxidizing symbionts of marine invertebrate animals are capable of nitrogen fixation.</title>
        <authorList>
            <person name="Petersen J.M."/>
            <person name="Kemper A."/>
            <person name="Gruber-Vodicka H."/>
            <person name="Cardini U."/>
            <person name="Geest Mvander."/>
            <person name="Kleiner M."/>
            <person name="Bulgheresi S."/>
            <person name="Fussmann M."/>
            <person name="Herbold C."/>
            <person name="Seah B.K.B."/>
            <person name="Antony C.Paul."/>
            <person name="Liu D."/>
            <person name="Belitz A."/>
            <person name="Weber M."/>
        </authorList>
    </citation>
    <scope>NUCLEOTIDE SEQUENCE [LARGE SCALE GENOMIC DNA]</scope>
    <source>
        <strain evidence="2">G_D</strain>
    </source>
</reference>
<proteinExistence type="predicted"/>
<dbReference type="Gene3D" id="1.10.10.10">
    <property type="entry name" value="Winged helix-like DNA-binding domain superfamily/Winged helix DNA-binding domain"/>
    <property type="match status" value="1"/>
</dbReference>
<protein>
    <submittedName>
        <fullName evidence="2">Exoribonuclease II</fullName>
    </submittedName>
</protein>
<sequence>MSNLKAGALVLYKIRPAKVTEVADKITIELEGGKSKRVRDKDVVLLHPGPLDDLKSLQPMSGEVEENWELLEGAETDIKELSELVYGDYTPAMAWATWVLVSDGIYFEGEPEAIQPRSAEAVASEIETRNKKAAEEVAWDSFMARVRQGEILDEDRKILGEVEALALLKRDNSRILQALKLQENPVSAHRLLVKTGYWTLNENPYPRRMGVDESIPDYPVSDLMEEDRLDLTHLRAFAIDDEDNQDPDDAISIDGDRLWVHVADVAALVKPDSEMDIDARSRGANLYLPDRIVPMLPPRITDLLGLGLQQRSPSLSIAFQLSEQGEVGDVEIHPSWLKVERISYGEAEHRLDEAPFNSLLEKCQRYRSRRKAAGSATIQLPEVKIKAQNDQVEITPLEKLQSREMVTDLMLMAGEGIANYCLQRDIPIPFATQAPPDDAQQPADLAAMYAYRRQFKPTQVKTEAEPHSGLGLPAYSRVTSPLRRYSDLLTHQQLRAHLKGEDLLDLATISQRIAESEMGSMANRKTERVSNNHWRLIFLRDRPEWQGEGVIVAQEGERATVLIPSIAYEAKLRIRGEFSLNDSVKLKPREIDIPDLSCYFRLV</sequence>
<dbReference type="SUPFAM" id="SSF50249">
    <property type="entry name" value="Nucleic acid-binding proteins"/>
    <property type="match status" value="2"/>
</dbReference>
<dbReference type="InterPro" id="IPR056404">
    <property type="entry name" value="HTH_RNase_II"/>
</dbReference>
<organism evidence="2 3">
    <name type="scientific">Candidatus Thiodiazotropha endoloripes</name>
    <dbReference type="NCBI Taxonomy" id="1818881"/>
    <lineage>
        <taxon>Bacteria</taxon>
        <taxon>Pseudomonadati</taxon>
        <taxon>Pseudomonadota</taxon>
        <taxon>Gammaproteobacteria</taxon>
        <taxon>Chromatiales</taxon>
        <taxon>Sedimenticolaceae</taxon>
        <taxon>Candidatus Thiodiazotropha</taxon>
    </lineage>
</organism>
<dbReference type="AlphaFoldDB" id="A0A1E2UV24"/>
<feature type="domain" description="RNB" evidence="1">
    <location>
        <begin position="228"/>
        <end position="500"/>
    </location>
</feature>
<comment type="caution">
    <text evidence="2">The sequence shown here is derived from an EMBL/GenBank/DDBJ whole genome shotgun (WGS) entry which is preliminary data.</text>
</comment>
<dbReference type="PANTHER" id="PTHR23355">
    <property type="entry name" value="RIBONUCLEASE"/>
    <property type="match status" value="1"/>
</dbReference>
<dbReference type="Proteomes" id="UP000094849">
    <property type="component" value="Unassembled WGS sequence"/>
</dbReference>
<dbReference type="GO" id="GO:0000932">
    <property type="term" value="C:P-body"/>
    <property type="evidence" value="ECO:0007669"/>
    <property type="project" value="TreeGrafter"/>
</dbReference>
<dbReference type="InterPro" id="IPR050180">
    <property type="entry name" value="RNR_Ribonuclease"/>
</dbReference>
<dbReference type="EMBL" id="LVJZ01000003">
    <property type="protein sequence ID" value="ODB98613.1"/>
    <property type="molecule type" value="Genomic_DNA"/>
</dbReference>
<dbReference type="SMART" id="SM00955">
    <property type="entry name" value="RNB"/>
    <property type="match status" value="1"/>
</dbReference>
<dbReference type="RefSeq" id="WP_069014727.1">
    <property type="nucleotide sequence ID" value="NZ_LVJW01000003.1"/>
</dbReference>
<evidence type="ECO:0000313" key="3">
    <source>
        <dbReference type="Proteomes" id="UP000094849"/>
    </source>
</evidence>
<evidence type="ECO:0000313" key="2">
    <source>
        <dbReference type="EMBL" id="ODB98613.1"/>
    </source>
</evidence>
<gene>
    <name evidence="2" type="ORF">A3196_12205</name>
</gene>
<dbReference type="PANTHER" id="PTHR23355:SF42">
    <property type="entry name" value="RIBONUCLEASE II, CHLOROPLASTIC_MITOCHONDRIAL"/>
    <property type="match status" value="1"/>
</dbReference>
<keyword evidence="3" id="KW-1185">Reference proteome</keyword>
<dbReference type="Pfam" id="PF00773">
    <property type="entry name" value="RNB"/>
    <property type="match status" value="2"/>
</dbReference>
<dbReference type="Pfam" id="PF23161">
    <property type="entry name" value="HTH_RNase_II"/>
    <property type="match status" value="1"/>
</dbReference>
<name>A0A1E2UV24_9GAMM</name>
<evidence type="ECO:0000259" key="1">
    <source>
        <dbReference type="SMART" id="SM00955"/>
    </source>
</evidence>
<dbReference type="GO" id="GO:0000175">
    <property type="term" value="F:3'-5'-RNA exonuclease activity"/>
    <property type="evidence" value="ECO:0007669"/>
    <property type="project" value="TreeGrafter"/>
</dbReference>
<accession>A0A1E2UV24</accession>
<dbReference type="InterPro" id="IPR012340">
    <property type="entry name" value="NA-bd_OB-fold"/>
</dbReference>
<dbReference type="Gene3D" id="2.40.50.140">
    <property type="entry name" value="Nucleic acid-binding proteins"/>
    <property type="match status" value="1"/>
</dbReference>
<dbReference type="OrthoDB" id="9764149at2"/>
<dbReference type="GO" id="GO:0006402">
    <property type="term" value="P:mRNA catabolic process"/>
    <property type="evidence" value="ECO:0007669"/>
    <property type="project" value="TreeGrafter"/>
</dbReference>